<dbReference type="InterPro" id="IPR046953">
    <property type="entry name" value="Spore_GerAC-like_C"/>
</dbReference>
<evidence type="ECO:0000313" key="2">
    <source>
        <dbReference type="EMBL" id="PHD65202.1"/>
    </source>
</evidence>
<comment type="caution">
    <text evidence="2">The sequence shown here is derived from an EMBL/GenBank/DDBJ whole genome shotgun (WGS) entry which is preliminary data.</text>
</comment>
<dbReference type="InterPro" id="IPR038501">
    <property type="entry name" value="Spore_GerAC_C_sf"/>
</dbReference>
<dbReference type="Proteomes" id="UP000225997">
    <property type="component" value="Unassembled WGS sequence"/>
</dbReference>
<dbReference type="Gene3D" id="3.30.300.210">
    <property type="entry name" value="Nutrient germinant receptor protein C, domain 3"/>
    <property type="match status" value="1"/>
</dbReference>
<protein>
    <recommendedName>
        <fullName evidence="1">Spore germination GerAC-like C-terminal domain-containing protein</fullName>
    </recommendedName>
</protein>
<organism evidence="2 3">
    <name type="scientific">Bacillus toyonensis</name>
    <dbReference type="NCBI Taxonomy" id="155322"/>
    <lineage>
        <taxon>Bacteria</taxon>
        <taxon>Bacillati</taxon>
        <taxon>Bacillota</taxon>
        <taxon>Bacilli</taxon>
        <taxon>Bacillales</taxon>
        <taxon>Bacillaceae</taxon>
        <taxon>Bacillus</taxon>
        <taxon>Bacillus cereus group</taxon>
    </lineage>
</organism>
<proteinExistence type="predicted"/>
<accession>A0A2C4QL90</accession>
<evidence type="ECO:0000259" key="1">
    <source>
        <dbReference type="Pfam" id="PF05504"/>
    </source>
</evidence>
<sequence>MIQQFQVLHTDPLGLGKKWKEMYRSFQEKEWKEQYPNLSIHTSYHVTLTNSGVVE</sequence>
<dbReference type="EMBL" id="NUSQ01000122">
    <property type="protein sequence ID" value="PHD65202.1"/>
    <property type="molecule type" value="Genomic_DNA"/>
</dbReference>
<name>A0A2C4QL90_9BACI</name>
<feature type="domain" description="Spore germination GerAC-like C-terminal" evidence="1">
    <location>
        <begin position="1"/>
        <end position="52"/>
    </location>
</feature>
<dbReference type="AlphaFoldDB" id="A0A2C4QL90"/>
<gene>
    <name evidence="2" type="ORF">COF40_23085</name>
</gene>
<evidence type="ECO:0000313" key="3">
    <source>
        <dbReference type="Proteomes" id="UP000225997"/>
    </source>
</evidence>
<dbReference type="Pfam" id="PF05504">
    <property type="entry name" value="Spore_GerAC"/>
    <property type="match status" value="1"/>
</dbReference>
<reference evidence="2 3" key="1">
    <citation type="submission" date="2017-09" db="EMBL/GenBank/DDBJ databases">
        <title>Large-scale bioinformatics analysis of Bacillus genomes uncovers conserved roles of natural products in bacterial physiology.</title>
        <authorList>
            <consortium name="Agbiome Team Llc"/>
            <person name="Bleich R.M."/>
            <person name="Grubbs K.J."/>
            <person name="Santa Maria K.C."/>
            <person name="Allen S.E."/>
            <person name="Farag S."/>
            <person name="Shank E.A."/>
            <person name="Bowers A."/>
        </authorList>
    </citation>
    <scope>NUCLEOTIDE SEQUENCE [LARGE SCALE GENOMIC DNA]</scope>
    <source>
        <strain evidence="2 3">AFS044250</strain>
    </source>
</reference>